<dbReference type="OrthoDB" id="193540at2"/>
<name>A0A286U2K7_9BACT</name>
<proteinExistence type="predicted"/>
<evidence type="ECO:0000313" key="2">
    <source>
        <dbReference type="Proteomes" id="UP000218542"/>
    </source>
</evidence>
<dbReference type="Pfam" id="PF22091">
    <property type="entry name" value="DUF6941"/>
    <property type="match status" value="1"/>
</dbReference>
<dbReference type="RefSeq" id="WP_096895761.1">
    <property type="nucleotide sequence ID" value="NZ_BAOS01000031.1"/>
</dbReference>
<dbReference type="AlphaFoldDB" id="A0A286U2K7"/>
<keyword evidence="2" id="KW-1185">Reference proteome</keyword>
<reference evidence="2" key="1">
    <citation type="journal article" date="2017" name="Environ. Microbiol. Rep.">
        <title>Genetic Diversity of Marine Anaerobic Ammonium-Oxidizing Bacteria as Revealed by Genomic and Proteomic Analyses of 'Candidatus Scalindua japonica'.</title>
        <authorList>
            <person name="Oshiki M."/>
            <person name="Mizuto K."/>
            <person name="Kimura Z."/>
            <person name="Kindaichi T."/>
            <person name="Satoh H."/>
            <person name="Okabe S."/>
        </authorList>
    </citation>
    <scope>NUCLEOTIDE SEQUENCE [LARGE SCALE GENOMIC DNA]</scope>
    <source>
        <strain evidence="2">husup-a2</strain>
    </source>
</reference>
<dbReference type="Proteomes" id="UP000218542">
    <property type="component" value="Unassembled WGS sequence"/>
</dbReference>
<accession>A0A286U2K7</accession>
<dbReference type="EMBL" id="BAOS01000031">
    <property type="protein sequence ID" value="GAX62369.1"/>
    <property type="molecule type" value="Genomic_DNA"/>
</dbReference>
<sequence>MNKKTLPEPTVLAFIICDTVVEDKLTNKKSLIGLFSNVNATHFPCTLPVINVFVSLTGGHGEYQCSLSCMKDDGSNEILKLSGPIKFENPLAIVESNFTIGGASFPDAGIYRFEFSCNDIPIISRKFQVIERKNS</sequence>
<dbReference type="InterPro" id="IPR054221">
    <property type="entry name" value="DUF6941"/>
</dbReference>
<gene>
    <name evidence="1" type="ORF">SCALIN_C31_0003</name>
</gene>
<evidence type="ECO:0000313" key="1">
    <source>
        <dbReference type="EMBL" id="GAX62369.1"/>
    </source>
</evidence>
<comment type="caution">
    <text evidence="1">The sequence shown here is derived from an EMBL/GenBank/DDBJ whole genome shotgun (WGS) entry which is preliminary data.</text>
</comment>
<organism evidence="1 2">
    <name type="scientific">Candidatus Scalindua japonica</name>
    <dbReference type="NCBI Taxonomy" id="1284222"/>
    <lineage>
        <taxon>Bacteria</taxon>
        <taxon>Pseudomonadati</taxon>
        <taxon>Planctomycetota</taxon>
        <taxon>Candidatus Brocadiia</taxon>
        <taxon>Candidatus Brocadiales</taxon>
        <taxon>Candidatus Scalinduaceae</taxon>
        <taxon>Candidatus Scalindua</taxon>
    </lineage>
</organism>
<protein>
    <submittedName>
        <fullName evidence="1">3-hydroxylacyl-dehydratase</fullName>
    </submittedName>
</protein>